<evidence type="ECO:0000313" key="5">
    <source>
        <dbReference type="EMBL" id="RDB67682.1"/>
    </source>
</evidence>
<evidence type="ECO:0000313" key="7">
    <source>
        <dbReference type="Proteomes" id="UP000253817"/>
    </source>
</evidence>
<keyword evidence="3" id="KW-0804">Transcription</keyword>
<dbReference type="SMART" id="SM00345">
    <property type="entry name" value="HTH_GNTR"/>
    <property type="match status" value="1"/>
</dbReference>
<gene>
    <name evidence="5" type="ORF">C1876_12095</name>
    <name evidence="6" type="ORF">DMP09_07455</name>
</gene>
<feature type="domain" description="HTH gntR-type" evidence="4">
    <location>
        <begin position="18"/>
        <end position="86"/>
    </location>
</feature>
<keyword evidence="7" id="KW-1185">Reference proteome</keyword>
<dbReference type="Proteomes" id="UP000253817">
    <property type="component" value="Unassembled WGS sequence"/>
</dbReference>
<evidence type="ECO:0000256" key="1">
    <source>
        <dbReference type="ARBA" id="ARBA00023015"/>
    </source>
</evidence>
<dbReference type="PANTHER" id="PTHR38445:SF9">
    <property type="entry name" value="HTH-TYPE TRANSCRIPTIONAL REPRESSOR YTRA"/>
    <property type="match status" value="1"/>
</dbReference>
<comment type="caution">
    <text evidence="6">The sequence shown here is derived from an EMBL/GenBank/DDBJ whole genome shotgun (WGS) entry which is preliminary data.</text>
</comment>
<dbReference type="GO" id="GO:0003677">
    <property type="term" value="F:DNA binding"/>
    <property type="evidence" value="ECO:0007669"/>
    <property type="project" value="UniProtKB-KW"/>
</dbReference>
<dbReference type="PANTHER" id="PTHR38445">
    <property type="entry name" value="HTH-TYPE TRANSCRIPTIONAL REPRESSOR YTRA"/>
    <property type="match status" value="1"/>
</dbReference>
<dbReference type="CDD" id="cd07377">
    <property type="entry name" value="WHTH_GntR"/>
    <property type="match status" value="1"/>
</dbReference>
<dbReference type="PROSITE" id="PS50949">
    <property type="entry name" value="HTH_GNTR"/>
    <property type="match status" value="1"/>
</dbReference>
<accession>A0A3N0IYS2</accession>
<sequence length="159" mass="17537">MDGKEDSFPFEVDPDSSSPPWLQLRKRLVFLIDSGYYKPGDQLPKIRELAVEISLNFNTVNKAYLSLQSDGYVKSIRGKGMFVSDPLPGKGAGSAEDLEAVLDECLHACKSMGLTYEEAADQMVLRAKMLVMIESLPYRLPGSNVIALHPDVAKKSKEA</sequence>
<reference evidence="6" key="3">
    <citation type="journal article" date="2019" name="Microbiol. Resour. Announc.">
        <title>Draft Genome Sequences of Type Strains of Gordonibacter faecihominis, Paraeggerthella hongkongensis, Parvibacter caecicola,Slackia equolifaciens, Slackia faecicanis, and Slackia isoflavoniconvertens.</title>
        <authorList>
            <person name="Danylec N."/>
            <person name="Stoll D.A."/>
            <person name="Dotsch A."/>
            <person name="Huch M."/>
        </authorList>
    </citation>
    <scope>NUCLEOTIDE SEQUENCE</scope>
    <source>
        <strain evidence="6">DSM 16107</strain>
    </source>
</reference>
<evidence type="ECO:0000313" key="8">
    <source>
        <dbReference type="Proteomes" id="UP000270112"/>
    </source>
</evidence>
<dbReference type="InterPro" id="IPR036388">
    <property type="entry name" value="WH-like_DNA-bd_sf"/>
</dbReference>
<evidence type="ECO:0000313" key="6">
    <source>
        <dbReference type="EMBL" id="RNM41866.1"/>
    </source>
</evidence>
<evidence type="ECO:0000256" key="3">
    <source>
        <dbReference type="ARBA" id="ARBA00023163"/>
    </source>
</evidence>
<organism evidence="6 8">
    <name type="scientific">Eggerthella sinensis</name>
    <dbReference type="NCBI Taxonomy" id="242230"/>
    <lineage>
        <taxon>Bacteria</taxon>
        <taxon>Bacillati</taxon>
        <taxon>Actinomycetota</taxon>
        <taxon>Coriobacteriia</taxon>
        <taxon>Eggerthellales</taxon>
        <taxon>Eggerthellaceae</taxon>
        <taxon>Eggerthella</taxon>
    </lineage>
</organism>
<dbReference type="AlphaFoldDB" id="A0A3N0IYS2"/>
<reference evidence="8" key="2">
    <citation type="submission" date="2018-05" db="EMBL/GenBank/DDBJ databases">
        <title>Genome Sequencing of selected type strains of the family Eggerthellaceae.</title>
        <authorList>
            <person name="Danylec N."/>
            <person name="Stoll D.A."/>
            <person name="Doetsch A."/>
            <person name="Huch M."/>
        </authorList>
    </citation>
    <scope>NUCLEOTIDE SEQUENCE [LARGE SCALE GENOMIC DNA]</scope>
    <source>
        <strain evidence="8">DSM 16107</strain>
    </source>
</reference>
<dbReference type="InterPro" id="IPR000524">
    <property type="entry name" value="Tscrpt_reg_HTH_GntR"/>
</dbReference>
<dbReference type="Proteomes" id="UP000270112">
    <property type="component" value="Unassembled WGS sequence"/>
</dbReference>
<reference evidence="5 7" key="1">
    <citation type="journal article" date="2018" name="Elife">
        <title>Discovery and characterization of a prevalent human gut bacterial enzyme sufficient for the inactivation of a family of plant toxins.</title>
        <authorList>
            <person name="Koppel N."/>
            <person name="Bisanz J.E."/>
            <person name="Pandelia M.E."/>
            <person name="Turnbaugh P.J."/>
            <person name="Balskus E.P."/>
        </authorList>
    </citation>
    <scope>NUCLEOTIDE SEQUENCE [LARGE SCALE GENOMIC DNA]</scope>
    <source>
        <strain evidence="5 7">DSM 16107</strain>
    </source>
</reference>
<evidence type="ECO:0000259" key="4">
    <source>
        <dbReference type="PROSITE" id="PS50949"/>
    </source>
</evidence>
<evidence type="ECO:0000256" key="2">
    <source>
        <dbReference type="ARBA" id="ARBA00023125"/>
    </source>
</evidence>
<dbReference type="InterPro" id="IPR036390">
    <property type="entry name" value="WH_DNA-bd_sf"/>
</dbReference>
<dbReference type="EMBL" id="QICC01000024">
    <property type="protein sequence ID" value="RNM41866.1"/>
    <property type="molecule type" value="Genomic_DNA"/>
</dbReference>
<protein>
    <submittedName>
        <fullName evidence="6">GntR family transcriptional regulator</fullName>
    </submittedName>
</protein>
<dbReference type="GO" id="GO:0003700">
    <property type="term" value="F:DNA-binding transcription factor activity"/>
    <property type="evidence" value="ECO:0007669"/>
    <property type="project" value="InterPro"/>
</dbReference>
<dbReference type="RefSeq" id="WP_114546980.1">
    <property type="nucleotide sequence ID" value="NZ_JAJCHC010000001.1"/>
</dbReference>
<keyword evidence="2" id="KW-0238">DNA-binding</keyword>
<dbReference type="Gene3D" id="1.10.10.10">
    <property type="entry name" value="Winged helix-like DNA-binding domain superfamily/Winged helix DNA-binding domain"/>
    <property type="match status" value="1"/>
</dbReference>
<proteinExistence type="predicted"/>
<dbReference type="EMBL" id="PPTT01000022">
    <property type="protein sequence ID" value="RDB67682.1"/>
    <property type="molecule type" value="Genomic_DNA"/>
</dbReference>
<dbReference type="OrthoDB" id="4307011at2"/>
<name>A0A3N0IYS2_9ACTN</name>
<dbReference type="Pfam" id="PF00392">
    <property type="entry name" value="GntR"/>
    <property type="match status" value="1"/>
</dbReference>
<keyword evidence="1" id="KW-0805">Transcription regulation</keyword>
<dbReference type="SUPFAM" id="SSF46785">
    <property type="entry name" value="Winged helix' DNA-binding domain"/>
    <property type="match status" value="1"/>
</dbReference>